<feature type="transmembrane region" description="Helical" evidence="1">
    <location>
        <begin position="45"/>
        <end position="70"/>
    </location>
</feature>
<keyword evidence="1" id="KW-1133">Transmembrane helix</keyword>
<keyword evidence="1" id="KW-0812">Transmembrane</keyword>
<sequence>MKLLKVLLPVLVDFGVFWAVVYFNMPHHSMRIGEIGNGNLYSLMAYFSLFWGLLLVDGILTQYLIIIPLWNWVKHKGASARFIAGVCIALVCILFAGGLSYVIWLPEDGYRPLLSFWWYMTEIQAVYWMVNFVVLYLLDRKRVNTDSEPVEPEAEPAT</sequence>
<reference evidence="2" key="1">
    <citation type="submission" date="2019-08" db="EMBL/GenBank/DDBJ databases">
        <title>Comparative genome analysis confer to the adaptation heavy metal polluted environment.</title>
        <authorList>
            <person name="Li Y."/>
        </authorList>
    </citation>
    <scope>NUCLEOTIDE SEQUENCE [LARGE SCALE GENOMIC DNA]</scope>
    <source>
        <strain evidence="2">P1</strain>
    </source>
</reference>
<feature type="transmembrane region" description="Helical" evidence="1">
    <location>
        <begin position="82"/>
        <end position="104"/>
    </location>
</feature>
<gene>
    <name evidence="2" type="ORF">DEO27_006785</name>
</gene>
<organism evidence="2 3">
    <name type="scientific">Mucilaginibacter rubeus</name>
    <dbReference type="NCBI Taxonomy" id="2027860"/>
    <lineage>
        <taxon>Bacteria</taxon>
        <taxon>Pseudomonadati</taxon>
        <taxon>Bacteroidota</taxon>
        <taxon>Sphingobacteriia</taxon>
        <taxon>Sphingobacteriales</taxon>
        <taxon>Sphingobacteriaceae</taxon>
        <taxon>Mucilaginibacter</taxon>
    </lineage>
</organism>
<dbReference type="KEGG" id="mrub:DEO27_006785"/>
<accession>A0A5C1HY12</accession>
<evidence type="ECO:0000313" key="2">
    <source>
        <dbReference type="EMBL" id="QEM09738.1"/>
    </source>
</evidence>
<feature type="transmembrane region" description="Helical" evidence="1">
    <location>
        <begin position="116"/>
        <end position="138"/>
    </location>
</feature>
<proteinExistence type="predicted"/>
<protein>
    <submittedName>
        <fullName evidence="2">Uncharacterized protein</fullName>
    </submittedName>
</protein>
<name>A0A5C1HY12_9SPHI</name>
<dbReference type="EMBL" id="CP043450">
    <property type="protein sequence ID" value="QEM09738.1"/>
    <property type="molecule type" value="Genomic_DNA"/>
</dbReference>
<dbReference type="OrthoDB" id="793926at2"/>
<dbReference type="AlphaFoldDB" id="A0A5C1HY12"/>
<keyword evidence="3" id="KW-1185">Reference proteome</keyword>
<evidence type="ECO:0000256" key="1">
    <source>
        <dbReference type="SAM" id="Phobius"/>
    </source>
</evidence>
<dbReference type="RefSeq" id="WP_146750041.1">
    <property type="nucleotide sequence ID" value="NZ_CP043450.1"/>
</dbReference>
<keyword evidence="1" id="KW-0472">Membrane</keyword>
<feature type="transmembrane region" description="Helical" evidence="1">
    <location>
        <begin position="7"/>
        <end position="25"/>
    </location>
</feature>
<evidence type="ECO:0000313" key="3">
    <source>
        <dbReference type="Proteomes" id="UP000251402"/>
    </source>
</evidence>
<dbReference type="Proteomes" id="UP000251402">
    <property type="component" value="Chromosome"/>
</dbReference>